<accession>X0TNJ6</accession>
<dbReference type="InterPro" id="IPR010994">
    <property type="entry name" value="RuvA_2-like"/>
</dbReference>
<dbReference type="SUPFAM" id="SSF47781">
    <property type="entry name" value="RuvA domain 2-like"/>
    <property type="match status" value="1"/>
</dbReference>
<dbReference type="InterPro" id="IPR049179">
    <property type="entry name" value="T2SSK_SAM-like_2nd"/>
</dbReference>
<dbReference type="AlphaFoldDB" id="X0TNJ6"/>
<comment type="caution">
    <text evidence="2">The sequence shown here is derived from an EMBL/GenBank/DDBJ whole genome shotgun (WGS) entry which is preliminary data.</text>
</comment>
<proteinExistence type="predicted"/>
<dbReference type="EMBL" id="BARS01010548">
    <property type="protein sequence ID" value="GAF94804.1"/>
    <property type="molecule type" value="Genomic_DNA"/>
</dbReference>
<evidence type="ECO:0000259" key="1">
    <source>
        <dbReference type="Pfam" id="PF03934"/>
    </source>
</evidence>
<sequence length="186" mass="20876">YLSEGNRFRHPSQLLEMQYRVRRANQRYRNVRPGDTIESGVGPDELPTVVDRLTVGNQRTLRGRVNVNTARPEVLAALPGLDINRAQDIVDVRMGLSPETKSTIAWLYTQNLVDADAFKEVAPLLTADSRQFLVRCVGFGVPCGRFRVLEAVVDLSGSTPRIAYLRDLTRLGLPFALDPESLERTR</sequence>
<name>X0TNJ6_9ZZZZ</name>
<evidence type="ECO:0000313" key="2">
    <source>
        <dbReference type="EMBL" id="GAF94804.1"/>
    </source>
</evidence>
<feature type="domain" description="T2SS protein K second SAM-like" evidence="1">
    <location>
        <begin position="65"/>
        <end position="95"/>
    </location>
</feature>
<reference evidence="2" key="1">
    <citation type="journal article" date="2014" name="Front. Microbiol.">
        <title>High frequency of phylogenetically diverse reductive dehalogenase-homologous genes in deep subseafloor sedimentary metagenomes.</title>
        <authorList>
            <person name="Kawai M."/>
            <person name="Futagami T."/>
            <person name="Toyoda A."/>
            <person name="Takaki Y."/>
            <person name="Nishi S."/>
            <person name="Hori S."/>
            <person name="Arai W."/>
            <person name="Tsubouchi T."/>
            <person name="Morono Y."/>
            <person name="Uchiyama I."/>
            <person name="Ito T."/>
            <person name="Fujiyama A."/>
            <person name="Inagaki F."/>
            <person name="Takami H."/>
        </authorList>
    </citation>
    <scope>NUCLEOTIDE SEQUENCE</scope>
    <source>
        <strain evidence="2">Expedition CK06-06</strain>
    </source>
</reference>
<dbReference type="Pfam" id="PF03934">
    <property type="entry name" value="T2SSK"/>
    <property type="match status" value="1"/>
</dbReference>
<feature type="non-terminal residue" evidence="2">
    <location>
        <position position="1"/>
    </location>
</feature>
<dbReference type="Gene3D" id="1.10.150.320">
    <property type="entry name" value="Photosystem II 12 kDa extrinsic protein"/>
    <property type="match status" value="1"/>
</dbReference>
<organism evidence="2">
    <name type="scientific">marine sediment metagenome</name>
    <dbReference type="NCBI Taxonomy" id="412755"/>
    <lineage>
        <taxon>unclassified sequences</taxon>
        <taxon>metagenomes</taxon>
        <taxon>ecological metagenomes</taxon>
    </lineage>
</organism>
<gene>
    <name evidence="2" type="ORF">S01H1_19513</name>
</gene>
<protein>
    <recommendedName>
        <fullName evidence="1">T2SS protein K second SAM-like domain-containing protein</fullName>
    </recommendedName>
</protein>